<dbReference type="SUPFAM" id="SSF158682">
    <property type="entry name" value="TerB-like"/>
    <property type="match status" value="1"/>
</dbReference>
<protein>
    <submittedName>
        <fullName evidence="1">Uncharacterized protein</fullName>
    </submittedName>
</protein>
<evidence type="ECO:0000313" key="1">
    <source>
        <dbReference type="EMBL" id="WOB43519.1"/>
    </source>
</evidence>
<organism evidence="1">
    <name type="scientific">Thermoleptolyngbya oregonensis NK1-22</name>
    <dbReference type="NCBI Taxonomy" id="2547457"/>
    <lineage>
        <taxon>Bacteria</taxon>
        <taxon>Bacillati</taxon>
        <taxon>Cyanobacteriota</taxon>
        <taxon>Cyanophyceae</taxon>
        <taxon>Oculatellales</taxon>
        <taxon>Oculatellaceae</taxon>
        <taxon>Thermoleptolyngbya</taxon>
    </lineage>
</organism>
<dbReference type="KEGG" id="tog:HNI00_10390"/>
<sequence>MKVERPNAKPLTREDLANLDHLKAVIEGAIADGVLTADEQDRIQQIINHDHIVSPEEMEMVQTLIWDKLSSGELVRDWG</sequence>
<dbReference type="RefSeq" id="WP_068512565.1">
    <property type="nucleotide sequence ID" value="NZ_CP053540.1"/>
</dbReference>
<dbReference type="InterPro" id="IPR029024">
    <property type="entry name" value="TerB-like"/>
</dbReference>
<dbReference type="EMBL" id="CP053540">
    <property type="protein sequence ID" value="WOB43519.1"/>
    <property type="molecule type" value="Genomic_DNA"/>
</dbReference>
<gene>
    <name evidence="1" type="ORF">HNI00_10390</name>
</gene>
<accession>A0AA96Y6C0</accession>
<dbReference type="AlphaFoldDB" id="A0AA96Y6C0"/>
<reference evidence="1" key="1">
    <citation type="submission" date="2020-05" db="EMBL/GenBank/DDBJ databases">
        <authorList>
            <person name="Zhu T."/>
            <person name="Keshari N."/>
            <person name="Lu X."/>
        </authorList>
    </citation>
    <scope>NUCLEOTIDE SEQUENCE</scope>
    <source>
        <strain evidence="1">NK1-22</strain>
    </source>
</reference>
<name>A0AA96Y6C0_9CYAN</name>
<proteinExistence type="predicted"/>